<accession>A0A2S2P3M8</accession>
<feature type="region of interest" description="Disordered" evidence="3">
    <location>
        <begin position="108"/>
        <end position="163"/>
    </location>
</feature>
<evidence type="ECO:0000256" key="1">
    <source>
        <dbReference type="PROSITE-ProRule" id="PRU00042"/>
    </source>
</evidence>
<feature type="domain" description="C2H2-type" evidence="4">
    <location>
        <begin position="259"/>
        <end position="286"/>
    </location>
</feature>
<protein>
    <recommendedName>
        <fullName evidence="7">Zinc finger protein</fullName>
    </recommendedName>
</protein>
<dbReference type="PROSITE" id="PS51915">
    <property type="entry name" value="ZAD"/>
    <property type="match status" value="1"/>
</dbReference>
<name>A0A2S2P3M8_SCHGA</name>
<feature type="binding site" evidence="2">
    <location>
        <position position="71"/>
    </location>
    <ligand>
        <name>Zn(2+)</name>
        <dbReference type="ChEBI" id="CHEBI:29105"/>
    </ligand>
</feature>
<reference evidence="6" key="1">
    <citation type="submission" date="2018-04" db="EMBL/GenBank/DDBJ databases">
        <title>Transcriptome of Schizaphis graminum biotype I.</title>
        <authorList>
            <person name="Scully E.D."/>
            <person name="Geib S.M."/>
            <person name="Palmer N.A."/>
            <person name="Koch K."/>
            <person name="Bradshaw J."/>
            <person name="Heng-Moss T."/>
            <person name="Sarath G."/>
        </authorList>
    </citation>
    <scope>NUCLEOTIDE SEQUENCE</scope>
</reference>
<dbReference type="AlphaFoldDB" id="A0A2S2P3M8"/>
<feature type="binding site" evidence="2">
    <location>
        <position position="68"/>
    </location>
    <ligand>
        <name>Zn(2+)</name>
        <dbReference type="ChEBI" id="CHEBI:29105"/>
    </ligand>
</feature>
<evidence type="ECO:0008006" key="7">
    <source>
        <dbReference type="Google" id="ProtNLM"/>
    </source>
</evidence>
<feature type="binding site" evidence="2">
    <location>
        <position position="22"/>
    </location>
    <ligand>
        <name>Zn(2+)</name>
        <dbReference type="ChEBI" id="CHEBI:29105"/>
    </ligand>
</feature>
<feature type="compositionally biased region" description="Low complexity" evidence="3">
    <location>
        <begin position="120"/>
        <end position="135"/>
    </location>
</feature>
<gene>
    <name evidence="6" type="ORF">g.35782</name>
</gene>
<feature type="domain" description="ZAD" evidence="5">
    <location>
        <begin position="17"/>
        <end position="95"/>
    </location>
</feature>
<sequence>MSFLNDDALRRLDSQMNICRTCLKYNTNDNPFFDVFTDKLQCLNINDVLKNLFDINVEPGDLRPKYICQHCYNKVSEWLDFVLKAHYSQFCINEMIYNAQPITSPLSSVINIPNDDNQENSDNNPSTSSNSPSPSVISILDDDNQDNSDNSSTFPVPINNLSNNEDNQEKSYCMPSTLIADTYVIKKKINLIPYGFYSCIIRSCKKSFKTFQGFKTHYRRHRNVADAVMCWKCNNTFPNKSTMHSHQMKRECVVYPGMFGCLSCPESFDDLQSLSIHKYNMHIVQN</sequence>
<keyword evidence="2" id="KW-0862">Zinc</keyword>
<evidence type="ECO:0000259" key="5">
    <source>
        <dbReference type="PROSITE" id="PS51915"/>
    </source>
</evidence>
<proteinExistence type="predicted"/>
<dbReference type="EMBL" id="GGMR01010867">
    <property type="protein sequence ID" value="MBY23486.1"/>
    <property type="molecule type" value="Transcribed_RNA"/>
</dbReference>
<keyword evidence="2" id="KW-0479">Metal-binding</keyword>
<dbReference type="Pfam" id="PF07776">
    <property type="entry name" value="zf-AD"/>
    <property type="match status" value="1"/>
</dbReference>
<dbReference type="InterPro" id="IPR013087">
    <property type="entry name" value="Znf_C2H2_type"/>
</dbReference>
<dbReference type="Gene3D" id="3.30.160.60">
    <property type="entry name" value="Classic Zinc Finger"/>
    <property type="match status" value="1"/>
</dbReference>
<dbReference type="SMART" id="SM00868">
    <property type="entry name" value="zf-AD"/>
    <property type="match status" value="1"/>
</dbReference>
<dbReference type="PROSITE" id="PS00028">
    <property type="entry name" value="ZINC_FINGER_C2H2_1"/>
    <property type="match status" value="2"/>
</dbReference>
<dbReference type="SUPFAM" id="SSF57716">
    <property type="entry name" value="Glucocorticoid receptor-like (DNA-binding domain)"/>
    <property type="match status" value="1"/>
</dbReference>
<dbReference type="GO" id="GO:0008270">
    <property type="term" value="F:zinc ion binding"/>
    <property type="evidence" value="ECO:0007669"/>
    <property type="project" value="UniProtKB-UniRule"/>
</dbReference>
<feature type="binding site" evidence="2">
    <location>
        <position position="19"/>
    </location>
    <ligand>
        <name>Zn(2+)</name>
        <dbReference type="ChEBI" id="CHEBI:29105"/>
    </ligand>
</feature>
<keyword evidence="1" id="KW-0863">Zinc-finger</keyword>
<dbReference type="GO" id="GO:0005634">
    <property type="term" value="C:nucleus"/>
    <property type="evidence" value="ECO:0007669"/>
    <property type="project" value="InterPro"/>
</dbReference>
<dbReference type="SMART" id="SM00355">
    <property type="entry name" value="ZnF_C2H2"/>
    <property type="match status" value="3"/>
</dbReference>
<dbReference type="InterPro" id="IPR012934">
    <property type="entry name" value="Znf_AD"/>
</dbReference>
<dbReference type="PROSITE" id="PS50157">
    <property type="entry name" value="ZINC_FINGER_C2H2_2"/>
    <property type="match status" value="2"/>
</dbReference>
<evidence type="ECO:0000313" key="6">
    <source>
        <dbReference type="EMBL" id="MBY23486.1"/>
    </source>
</evidence>
<evidence type="ECO:0000256" key="3">
    <source>
        <dbReference type="SAM" id="MobiDB-lite"/>
    </source>
</evidence>
<evidence type="ECO:0000256" key="2">
    <source>
        <dbReference type="PROSITE-ProRule" id="PRU01263"/>
    </source>
</evidence>
<feature type="domain" description="C2H2-type" evidence="4">
    <location>
        <begin position="197"/>
        <end position="226"/>
    </location>
</feature>
<evidence type="ECO:0000259" key="4">
    <source>
        <dbReference type="PROSITE" id="PS50157"/>
    </source>
</evidence>
<dbReference type="Gene3D" id="3.40.1800.20">
    <property type="match status" value="1"/>
</dbReference>
<organism evidence="6">
    <name type="scientific">Schizaphis graminum</name>
    <name type="common">Green bug aphid</name>
    <dbReference type="NCBI Taxonomy" id="13262"/>
    <lineage>
        <taxon>Eukaryota</taxon>
        <taxon>Metazoa</taxon>
        <taxon>Ecdysozoa</taxon>
        <taxon>Arthropoda</taxon>
        <taxon>Hexapoda</taxon>
        <taxon>Insecta</taxon>
        <taxon>Pterygota</taxon>
        <taxon>Neoptera</taxon>
        <taxon>Paraneoptera</taxon>
        <taxon>Hemiptera</taxon>
        <taxon>Sternorrhyncha</taxon>
        <taxon>Aphidomorpha</taxon>
        <taxon>Aphidoidea</taxon>
        <taxon>Aphididae</taxon>
        <taxon>Aphidini</taxon>
        <taxon>Schizaphis</taxon>
    </lineage>
</organism>